<proteinExistence type="predicted"/>
<protein>
    <recommendedName>
        <fullName evidence="3">Chitin-binding type-2 domain-containing protein</fullName>
    </recommendedName>
</protein>
<organism evidence="1 2">
    <name type="scientific">Pristionchus entomophagus</name>
    <dbReference type="NCBI Taxonomy" id="358040"/>
    <lineage>
        <taxon>Eukaryota</taxon>
        <taxon>Metazoa</taxon>
        <taxon>Ecdysozoa</taxon>
        <taxon>Nematoda</taxon>
        <taxon>Chromadorea</taxon>
        <taxon>Rhabditida</taxon>
        <taxon>Rhabditina</taxon>
        <taxon>Diplogasteromorpha</taxon>
        <taxon>Diplogasteroidea</taxon>
        <taxon>Neodiplogasteridae</taxon>
        <taxon>Pristionchus</taxon>
    </lineage>
</organism>
<evidence type="ECO:0000313" key="2">
    <source>
        <dbReference type="Proteomes" id="UP001432027"/>
    </source>
</evidence>
<keyword evidence="2" id="KW-1185">Reference proteome</keyword>
<sequence length="107" mass="11550">LLSSLLSLVSSQSNYICGVEGYPFYSDVPCNYYPVCANGGFKLNVGCQNDITCRLYSPNAVCIQQCCCSQPTIVGTTTLPNPIVRDSTPSISLFSSLLTVMVIVLLR</sequence>
<gene>
    <name evidence="1" type="ORF">PENTCL1PPCAC_17389</name>
</gene>
<accession>A0AAV5TMD6</accession>
<evidence type="ECO:0000313" key="1">
    <source>
        <dbReference type="EMBL" id="GMS95214.1"/>
    </source>
</evidence>
<dbReference type="EMBL" id="BTSX01000004">
    <property type="protein sequence ID" value="GMS95214.1"/>
    <property type="molecule type" value="Genomic_DNA"/>
</dbReference>
<comment type="caution">
    <text evidence="1">The sequence shown here is derived from an EMBL/GenBank/DDBJ whole genome shotgun (WGS) entry which is preliminary data.</text>
</comment>
<name>A0AAV5TMD6_9BILA</name>
<dbReference type="Proteomes" id="UP001432027">
    <property type="component" value="Unassembled WGS sequence"/>
</dbReference>
<reference evidence="1" key="1">
    <citation type="submission" date="2023-10" db="EMBL/GenBank/DDBJ databases">
        <title>Genome assembly of Pristionchus species.</title>
        <authorList>
            <person name="Yoshida K."/>
            <person name="Sommer R.J."/>
        </authorList>
    </citation>
    <scope>NUCLEOTIDE SEQUENCE</scope>
    <source>
        <strain evidence="1">RS0144</strain>
    </source>
</reference>
<dbReference type="AlphaFoldDB" id="A0AAV5TMD6"/>
<evidence type="ECO:0008006" key="3">
    <source>
        <dbReference type="Google" id="ProtNLM"/>
    </source>
</evidence>
<feature type="non-terminal residue" evidence="1">
    <location>
        <position position="1"/>
    </location>
</feature>